<dbReference type="Gene3D" id="3.30.950.30">
    <property type="entry name" value="Schlafen, AAA domain"/>
    <property type="match status" value="1"/>
</dbReference>
<organism evidence="2 3">
    <name type="scientific">Limosilactobacillus reuteri</name>
    <name type="common">Lactobacillus reuteri</name>
    <dbReference type="NCBI Taxonomy" id="1598"/>
    <lineage>
        <taxon>Bacteria</taxon>
        <taxon>Bacillati</taxon>
        <taxon>Bacillota</taxon>
        <taxon>Bacilli</taxon>
        <taxon>Lactobacillales</taxon>
        <taxon>Lactobacillaceae</taxon>
        <taxon>Limosilactobacillus</taxon>
    </lineage>
</organism>
<sequence>MKIILNEDALIRIIKKAPVENDHWDFKGKWHENNGELLRDIINFANTPHHDDCYIILGVNDKNGKIIGVEKDPNRRNKQQLQDYLRRQPFAQNWHPLTNVETLVPCQ</sequence>
<evidence type="ECO:0000313" key="2">
    <source>
        <dbReference type="EMBL" id="PWT49642.1"/>
    </source>
</evidence>
<comment type="caution">
    <text evidence="2">The sequence shown here is derived from an EMBL/GenBank/DDBJ whole genome shotgun (WGS) entry which is preliminary data.</text>
</comment>
<reference evidence="2 3" key="1">
    <citation type="journal article" date="2018" name="Front. Microbiol.">
        <title>Comparative Genomics of the Herbivore Gut Symbiont Lactobacillus reuteri Reveals Genetic Diversity and Lifestyle Adaptation.</title>
        <authorList>
            <person name="Zhao J."/>
        </authorList>
    </citation>
    <scope>NUCLEOTIDE SEQUENCE [LARGE SCALE GENOMIC DNA]</scope>
    <source>
        <strain evidence="2 3">LR12</strain>
    </source>
</reference>
<dbReference type="InterPro" id="IPR007421">
    <property type="entry name" value="Schlafen_AlbA_2_dom"/>
</dbReference>
<evidence type="ECO:0000313" key="3">
    <source>
        <dbReference type="Proteomes" id="UP000245866"/>
    </source>
</evidence>
<name>A0A317GIU8_LIMRT</name>
<gene>
    <name evidence="2" type="ORF">DKZ23_00055</name>
</gene>
<dbReference type="Pfam" id="PF04326">
    <property type="entry name" value="SLFN_AlbA_2"/>
    <property type="match status" value="1"/>
</dbReference>
<dbReference type="Proteomes" id="UP000245866">
    <property type="component" value="Unassembled WGS sequence"/>
</dbReference>
<proteinExistence type="predicted"/>
<dbReference type="EMBL" id="QGHS01000001">
    <property type="protein sequence ID" value="PWT49642.1"/>
    <property type="molecule type" value="Genomic_DNA"/>
</dbReference>
<protein>
    <recommendedName>
        <fullName evidence="1">Schlafen AlbA-2 domain-containing protein</fullName>
    </recommendedName>
</protein>
<accession>A0A317GIU8</accession>
<evidence type="ECO:0000259" key="1">
    <source>
        <dbReference type="Pfam" id="PF04326"/>
    </source>
</evidence>
<feature type="domain" description="Schlafen AlbA-2" evidence="1">
    <location>
        <begin position="20"/>
        <end position="88"/>
    </location>
</feature>
<dbReference type="InterPro" id="IPR038461">
    <property type="entry name" value="Schlafen_AlbA_2_dom_sf"/>
</dbReference>
<dbReference type="AlphaFoldDB" id="A0A317GIU8"/>